<evidence type="ECO:0000313" key="6">
    <source>
        <dbReference type="EMBL" id="WNG49728.1"/>
    </source>
</evidence>
<evidence type="ECO:0000259" key="5">
    <source>
        <dbReference type="PROSITE" id="PS50977"/>
    </source>
</evidence>
<dbReference type="Pfam" id="PF00440">
    <property type="entry name" value="TetR_N"/>
    <property type="match status" value="1"/>
</dbReference>
<feature type="DNA-binding region" description="H-T-H motif" evidence="4">
    <location>
        <begin position="36"/>
        <end position="55"/>
    </location>
</feature>
<evidence type="ECO:0000256" key="4">
    <source>
        <dbReference type="PROSITE-ProRule" id="PRU00335"/>
    </source>
</evidence>
<protein>
    <submittedName>
        <fullName evidence="6">TetR/AcrR family transcriptional regulator</fullName>
    </submittedName>
</protein>
<dbReference type="InterPro" id="IPR036271">
    <property type="entry name" value="Tet_transcr_reg_TetR-rel_C_sf"/>
</dbReference>
<dbReference type="InterPro" id="IPR009057">
    <property type="entry name" value="Homeodomain-like_sf"/>
</dbReference>
<dbReference type="PRINTS" id="PR00455">
    <property type="entry name" value="HTHTETR"/>
</dbReference>
<keyword evidence="2 4" id="KW-0238">DNA-binding</keyword>
<accession>A0ABY9X2Y7</accession>
<evidence type="ECO:0000313" key="7">
    <source>
        <dbReference type="Proteomes" id="UP001611383"/>
    </source>
</evidence>
<dbReference type="InterPro" id="IPR001647">
    <property type="entry name" value="HTH_TetR"/>
</dbReference>
<dbReference type="PANTHER" id="PTHR30055:SF234">
    <property type="entry name" value="HTH-TYPE TRANSCRIPTIONAL REGULATOR BETI"/>
    <property type="match status" value="1"/>
</dbReference>
<evidence type="ECO:0000256" key="3">
    <source>
        <dbReference type="ARBA" id="ARBA00023163"/>
    </source>
</evidence>
<organism evidence="6 7">
    <name type="scientific">Archangium minus</name>
    <dbReference type="NCBI Taxonomy" id="83450"/>
    <lineage>
        <taxon>Bacteria</taxon>
        <taxon>Pseudomonadati</taxon>
        <taxon>Myxococcota</taxon>
        <taxon>Myxococcia</taxon>
        <taxon>Myxococcales</taxon>
        <taxon>Cystobacterineae</taxon>
        <taxon>Archangiaceae</taxon>
        <taxon>Archangium</taxon>
    </lineage>
</organism>
<keyword evidence="1" id="KW-0805">Transcription regulation</keyword>
<dbReference type="Gene3D" id="1.10.10.60">
    <property type="entry name" value="Homeodomain-like"/>
    <property type="match status" value="1"/>
</dbReference>
<proteinExistence type="predicted"/>
<dbReference type="InterPro" id="IPR050109">
    <property type="entry name" value="HTH-type_TetR-like_transc_reg"/>
</dbReference>
<feature type="domain" description="HTH tetR-type" evidence="5">
    <location>
        <begin position="13"/>
        <end position="73"/>
    </location>
</feature>
<dbReference type="RefSeq" id="WP_395807972.1">
    <property type="nucleotide sequence ID" value="NZ_CP043494.1"/>
</dbReference>
<dbReference type="PROSITE" id="PS50977">
    <property type="entry name" value="HTH_TETR_2"/>
    <property type="match status" value="1"/>
</dbReference>
<gene>
    <name evidence="6" type="ORF">F0U60_40615</name>
</gene>
<dbReference type="PANTHER" id="PTHR30055">
    <property type="entry name" value="HTH-TYPE TRANSCRIPTIONAL REGULATOR RUTR"/>
    <property type="match status" value="1"/>
</dbReference>
<reference evidence="6 7" key="1">
    <citation type="submission" date="2019-08" db="EMBL/GenBank/DDBJ databases">
        <title>Archangium and Cystobacter genomes.</title>
        <authorList>
            <person name="Chen I.-C.K."/>
            <person name="Wielgoss S."/>
        </authorList>
    </citation>
    <scope>NUCLEOTIDE SEQUENCE [LARGE SCALE GENOMIC DNA]</scope>
    <source>
        <strain evidence="6 7">Cbm 6</strain>
    </source>
</reference>
<dbReference type="Proteomes" id="UP001611383">
    <property type="component" value="Chromosome"/>
</dbReference>
<dbReference type="EMBL" id="CP043494">
    <property type="protein sequence ID" value="WNG49728.1"/>
    <property type="molecule type" value="Genomic_DNA"/>
</dbReference>
<dbReference type="SUPFAM" id="SSF48498">
    <property type="entry name" value="Tetracyclin repressor-like, C-terminal domain"/>
    <property type="match status" value="1"/>
</dbReference>
<evidence type="ECO:0000256" key="1">
    <source>
        <dbReference type="ARBA" id="ARBA00023015"/>
    </source>
</evidence>
<keyword evidence="7" id="KW-1185">Reference proteome</keyword>
<name>A0ABY9X2Y7_9BACT</name>
<dbReference type="SUPFAM" id="SSF46689">
    <property type="entry name" value="Homeodomain-like"/>
    <property type="match status" value="1"/>
</dbReference>
<sequence length="198" mass="22147">MPRTAEQNQRLKEERRRALLKAAREVFARRGLAATKMTDLAAAAGISYGLVYHYFPDKESVFAALVEEAVRGGIELLASARRRPGTPWEQLHYVCTRLLEGIREEPSIPLILVQAHASESVPAVVEQALDRYSTQFNRHLEELIESGQKAGQIVNVPATELARTFLATVQGLALTQIFPQLRKTPFPSTDTILRLFKP</sequence>
<keyword evidence="3" id="KW-0804">Transcription</keyword>
<evidence type="ECO:0000256" key="2">
    <source>
        <dbReference type="ARBA" id="ARBA00023125"/>
    </source>
</evidence>
<dbReference type="Gene3D" id="1.10.357.10">
    <property type="entry name" value="Tetracycline Repressor, domain 2"/>
    <property type="match status" value="1"/>
</dbReference>